<feature type="compositionally biased region" description="Low complexity" evidence="1">
    <location>
        <begin position="100"/>
        <end position="128"/>
    </location>
</feature>
<evidence type="ECO:0000313" key="3">
    <source>
        <dbReference type="Proteomes" id="UP000182235"/>
    </source>
</evidence>
<comment type="caution">
    <text evidence="2">The sequence shown here is derived from an EMBL/GenBank/DDBJ whole genome shotgun (WGS) entry which is preliminary data.</text>
</comment>
<name>A0A1J9P0A0_9EURO</name>
<keyword evidence="3" id="KW-1185">Reference proteome</keyword>
<proteinExistence type="predicted"/>
<dbReference type="EMBL" id="LGRN01000877">
    <property type="protein sequence ID" value="OJD10241.1"/>
    <property type="molecule type" value="Genomic_DNA"/>
</dbReference>
<reference evidence="2 3" key="1">
    <citation type="submission" date="2015-07" db="EMBL/GenBank/DDBJ databases">
        <title>Emmonsia species relationships and genome sequence.</title>
        <authorList>
            <consortium name="The Broad Institute Genomics Platform"/>
            <person name="Cuomo C.A."/>
            <person name="Munoz J.F."/>
            <person name="Imamovic A."/>
            <person name="Priest M.E."/>
            <person name="Young S."/>
            <person name="Clay O.K."/>
            <person name="McEwen J.G."/>
        </authorList>
    </citation>
    <scope>NUCLEOTIDE SEQUENCE [LARGE SCALE GENOMIC DNA]</scope>
    <source>
        <strain evidence="2 3">UAMH 9510</strain>
    </source>
</reference>
<dbReference type="AlphaFoldDB" id="A0A1J9P0A0"/>
<gene>
    <name evidence="2" type="ORF">AJ78_08671</name>
</gene>
<evidence type="ECO:0000313" key="2">
    <source>
        <dbReference type="EMBL" id="OJD10241.1"/>
    </source>
</evidence>
<evidence type="ECO:0000256" key="1">
    <source>
        <dbReference type="SAM" id="MobiDB-lite"/>
    </source>
</evidence>
<dbReference type="Proteomes" id="UP000182235">
    <property type="component" value="Unassembled WGS sequence"/>
</dbReference>
<feature type="region of interest" description="Disordered" evidence="1">
    <location>
        <begin position="90"/>
        <end position="128"/>
    </location>
</feature>
<dbReference type="VEuPathDB" id="FungiDB:AJ78_08671"/>
<organism evidence="2 3">
    <name type="scientific">Emergomyces pasteurianus Ep9510</name>
    <dbReference type="NCBI Taxonomy" id="1447872"/>
    <lineage>
        <taxon>Eukaryota</taxon>
        <taxon>Fungi</taxon>
        <taxon>Dikarya</taxon>
        <taxon>Ascomycota</taxon>
        <taxon>Pezizomycotina</taxon>
        <taxon>Eurotiomycetes</taxon>
        <taxon>Eurotiomycetidae</taxon>
        <taxon>Onygenales</taxon>
        <taxon>Ajellomycetaceae</taxon>
        <taxon>Emergomyces</taxon>
    </lineage>
</organism>
<feature type="compositionally biased region" description="Polar residues" evidence="1">
    <location>
        <begin position="55"/>
        <end position="67"/>
    </location>
</feature>
<sequence length="128" mass="14242">MISANQSSRKLHGFFRFDSYAGPPTSYSSRFASKRISCERPGGRMGNAATRDRYSNSQQNASQNPATNLLPPAQAQKLLPLVAANFEDPRLGNLRPQYSNNANGYNANPRRPNYPYRNNGNQYANNAN</sequence>
<accession>A0A1J9P0A0</accession>
<feature type="region of interest" description="Disordered" evidence="1">
    <location>
        <begin position="22"/>
        <end position="73"/>
    </location>
</feature>
<protein>
    <submittedName>
        <fullName evidence="2">Uncharacterized protein</fullName>
    </submittedName>
</protein>